<evidence type="ECO:0000256" key="2">
    <source>
        <dbReference type="ARBA" id="ARBA00022475"/>
    </source>
</evidence>
<dbReference type="RefSeq" id="WP_124234301.1">
    <property type="nucleotide sequence ID" value="NZ_RHHM01000015.1"/>
</dbReference>
<dbReference type="GO" id="GO:0005886">
    <property type="term" value="C:plasma membrane"/>
    <property type="evidence" value="ECO:0007669"/>
    <property type="project" value="UniProtKB-SubCell"/>
</dbReference>
<evidence type="ECO:0000256" key="6">
    <source>
        <dbReference type="ARBA" id="ARBA00023136"/>
    </source>
</evidence>
<gene>
    <name evidence="8" type="ORF">EB241_17500</name>
</gene>
<comment type="subcellular location">
    <subcellularLocation>
        <location evidence="1">Cell membrane</location>
        <topology evidence="1">Multi-pass membrane protein</topology>
    </subcellularLocation>
</comment>
<keyword evidence="4" id="KW-0813">Transport</keyword>
<feature type="transmembrane region" description="Helical" evidence="7">
    <location>
        <begin position="6"/>
        <end position="25"/>
    </location>
</feature>
<protein>
    <submittedName>
        <fullName evidence="8">Arginine transporter</fullName>
    </submittedName>
</protein>
<dbReference type="PANTHER" id="PTHR30086:SF20">
    <property type="entry name" value="ARGININE EXPORTER PROTEIN ARGO-RELATED"/>
    <property type="match status" value="1"/>
</dbReference>
<keyword evidence="9" id="KW-1185">Reference proteome</keyword>
<feature type="transmembrane region" description="Helical" evidence="7">
    <location>
        <begin position="147"/>
        <end position="170"/>
    </location>
</feature>
<keyword evidence="6 7" id="KW-0472">Membrane</keyword>
<reference evidence="8 9" key="1">
    <citation type="submission" date="2018-10" db="EMBL/GenBank/DDBJ databases">
        <title>Draft genome sequence for the type isolate of Erwinia psidii, agent causal of bacterial blight in guava (Psidium guajava) and wilt and die-back of Eucalyptus spp.</title>
        <authorList>
            <person name="Hermenegildo P.S."/>
            <person name="Santos S.A."/>
            <person name="Guimaraes L.M.S."/>
            <person name="Vidigal P.M.P."/>
            <person name="Pereira I.C."/>
            <person name="Badel J.L."/>
            <person name="Alfenas-Zerbini P."/>
            <person name="Ferreira M.A.S.V."/>
            <person name="Alfenas A.C."/>
        </authorList>
    </citation>
    <scope>NUCLEOTIDE SEQUENCE [LARGE SCALE GENOMIC DNA]</scope>
    <source>
        <strain evidence="8 9">IBSBF 435</strain>
    </source>
</reference>
<evidence type="ECO:0000313" key="9">
    <source>
        <dbReference type="Proteomes" id="UP000279457"/>
    </source>
</evidence>
<accession>A0A3N6RVK2</accession>
<dbReference type="EMBL" id="RHHM01000015">
    <property type="protein sequence ID" value="RQM36974.1"/>
    <property type="molecule type" value="Genomic_DNA"/>
</dbReference>
<evidence type="ECO:0000313" key="8">
    <source>
        <dbReference type="EMBL" id="RQM36974.1"/>
    </source>
</evidence>
<dbReference type="AlphaFoldDB" id="A0A3N6RVK2"/>
<feature type="transmembrane region" description="Helical" evidence="7">
    <location>
        <begin position="109"/>
        <end position="127"/>
    </location>
</feature>
<evidence type="ECO:0000256" key="7">
    <source>
        <dbReference type="SAM" id="Phobius"/>
    </source>
</evidence>
<evidence type="ECO:0000256" key="3">
    <source>
        <dbReference type="ARBA" id="ARBA00022692"/>
    </source>
</evidence>
<name>A0A3N6RVK2_9GAMM</name>
<proteinExistence type="predicted"/>
<feature type="transmembrane region" description="Helical" evidence="7">
    <location>
        <begin position="37"/>
        <end position="61"/>
    </location>
</feature>
<feature type="transmembrane region" description="Helical" evidence="7">
    <location>
        <begin position="67"/>
        <end position="88"/>
    </location>
</feature>
<keyword evidence="2" id="KW-1003">Cell membrane</keyword>
<dbReference type="Proteomes" id="UP000279457">
    <property type="component" value="Unassembled WGS sequence"/>
</dbReference>
<dbReference type="InterPro" id="IPR001123">
    <property type="entry name" value="LeuE-type"/>
</dbReference>
<dbReference type="OrthoDB" id="5638726at2"/>
<sequence>MLMVYMQGMMFGAALIMPLGPQNMFVMNQGMQRQYHLMTAGLCTLSDVILICAGIFGGSALLVKSSLLLNLVTCGGVLFLLWYGGGNFRAALVGINKVSPDRVIIHDRWRSIVTVMAVTWLNPHVWIDTFVVTGSVGGQLAAAARGWFAFGSVSASLLWFFSLAWLAYWLSPWLQAARVQRMIHFLVAMVMWWMALKLAQGAFW</sequence>
<evidence type="ECO:0000256" key="1">
    <source>
        <dbReference type="ARBA" id="ARBA00004651"/>
    </source>
</evidence>
<keyword evidence="5 7" id="KW-1133">Transmembrane helix</keyword>
<keyword evidence="4" id="KW-0029">Amino-acid transport</keyword>
<dbReference type="GO" id="GO:0015171">
    <property type="term" value="F:amino acid transmembrane transporter activity"/>
    <property type="evidence" value="ECO:0007669"/>
    <property type="project" value="TreeGrafter"/>
</dbReference>
<dbReference type="PANTHER" id="PTHR30086">
    <property type="entry name" value="ARGININE EXPORTER PROTEIN ARGO"/>
    <property type="match status" value="1"/>
</dbReference>
<evidence type="ECO:0000256" key="4">
    <source>
        <dbReference type="ARBA" id="ARBA00022970"/>
    </source>
</evidence>
<keyword evidence="3 7" id="KW-0812">Transmembrane</keyword>
<organism evidence="8 9">
    <name type="scientific">Erwinia psidii</name>
    <dbReference type="NCBI Taxonomy" id="69224"/>
    <lineage>
        <taxon>Bacteria</taxon>
        <taxon>Pseudomonadati</taxon>
        <taxon>Pseudomonadota</taxon>
        <taxon>Gammaproteobacteria</taxon>
        <taxon>Enterobacterales</taxon>
        <taxon>Erwiniaceae</taxon>
        <taxon>Erwinia</taxon>
    </lineage>
</organism>
<evidence type="ECO:0000256" key="5">
    <source>
        <dbReference type="ARBA" id="ARBA00022989"/>
    </source>
</evidence>
<dbReference type="Pfam" id="PF01810">
    <property type="entry name" value="LysE"/>
    <property type="match status" value="1"/>
</dbReference>
<feature type="transmembrane region" description="Helical" evidence="7">
    <location>
        <begin position="182"/>
        <end position="203"/>
    </location>
</feature>
<comment type="caution">
    <text evidence="8">The sequence shown here is derived from an EMBL/GenBank/DDBJ whole genome shotgun (WGS) entry which is preliminary data.</text>
</comment>